<feature type="transmembrane region" description="Helical" evidence="6">
    <location>
        <begin position="48"/>
        <end position="67"/>
    </location>
</feature>
<dbReference type="InterPro" id="IPR050833">
    <property type="entry name" value="Poly_Biosynth_Transport"/>
</dbReference>
<evidence type="ECO:0008006" key="9">
    <source>
        <dbReference type="Google" id="ProtNLM"/>
    </source>
</evidence>
<feature type="transmembrane region" description="Helical" evidence="6">
    <location>
        <begin position="281"/>
        <end position="301"/>
    </location>
</feature>
<feature type="transmembrane region" description="Helical" evidence="6">
    <location>
        <begin position="133"/>
        <end position="153"/>
    </location>
</feature>
<feature type="transmembrane region" description="Helical" evidence="6">
    <location>
        <begin position="255"/>
        <end position="275"/>
    </location>
</feature>
<gene>
    <name evidence="7" type="ORF">GY24_03790</name>
</gene>
<dbReference type="PANTHER" id="PTHR30250:SF11">
    <property type="entry name" value="O-ANTIGEN TRANSPORTER-RELATED"/>
    <property type="match status" value="1"/>
</dbReference>
<name>A0ABX5AZU2_9MICO</name>
<dbReference type="Proteomes" id="UP000237755">
    <property type="component" value="Unassembled WGS sequence"/>
</dbReference>
<keyword evidence="2" id="KW-1003">Cell membrane</keyword>
<dbReference type="CDD" id="cd13128">
    <property type="entry name" value="MATE_Wzx_like"/>
    <property type="match status" value="1"/>
</dbReference>
<dbReference type="Pfam" id="PF01943">
    <property type="entry name" value="Polysacc_synt"/>
    <property type="match status" value="1"/>
</dbReference>
<keyword evidence="5 6" id="KW-0472">Membrane</keyword>
<keyword evidence="4 6" id="KW-1133">Transmembrane helix</keyword>
<evidence type="ECO:0000313" key="8">
    <source>
        <dbReference type="Proteomes" id="UP000237755"/>
    </source>
</evidence>
<reference evidence="7 8" key="1">
    <citation type="journal article" date="2008" name="Int. J. Syst. Evol. Microbiol.">
        <title>Leifsonia pindariensis sp. nov., isolated from the Pindari glacier of the Indian Himalayas, and emended description of the genus Leifsonia.</title>
        <authorList>
            <person name="Reddy G.S."/>
            <person name="Prabagaran S.R."/>
            <person name="Shivaji S."/>
        </authorList>
    </citation>
    <scope>NUCLEOTIDE SEQUENCE [LARGE SCALE GENOMIC DNA]</scope>
    <source>
        <strain evidence="7 8">PON 10</strain>
    </source>
</reference>
<evidence type="ECO:0000256" key="3">
    <source>
        <dbReference type="ARBA" id="ARBA00022692"/>
    </source>
</evidence>
<evidence type="ECO:0000313" key="7">
    <source>
        <dbReference type="EMBL" id="PPL19884.1"/>
    </source>
</evidence>
<feature type="transmembrane region" description="Helical" evidence="6">
    <location>
        <begin position="471"/>
        <end position="490"/>
    </location>
</feature>
<dbReference type="InterPro" id="IPR002797">
    <property type="entry name" value="Polysacc_synth"/>
</dbReference>
<feature type="transmembrane region" description="Helical" evidence="6">
    <location>
        <begin position="443"/>
        <end position="465"/>
    </location>
</feature>
<accession>A0ABX5AZU2</accession>
<keyword evidence="8" id="KW-1185">Reference proteome</keyword>
<dbReference type="EMBL" id="MPZN01000007">
    <property type="protein sequence ID" value="PPL19884.1"/>
    <property type="molecule type" value="Genomic_DNA"/>
</dbReference>
<feature type="transmembrane region" description="Helical" evidence="6">
    <location>
        <begin position="160"/>
        <end position="183"/>
    </location>
</feature>
<evidence type="ECO:0000256" key="5">
    <source>
        <dbReference type="ARBA" id="ARBA00023136"/>
    </source>
</evidence>
<feature type="transmembrane region" description="Helical" evidence="6">
    <location>
        <begin position="189"/>
        <end position="211"/>
    </location>
</feature>
<organism evidence="7 8">
    <name type="scientific">Microterricola pindariensis</name>
    <dbReference type="NCBI Taxonomy" id="478010"/>
    <lineage>
        <taxon>Bacteria</taxon>
        <taxon>Bacillati</taxon>
        <taxon>Actinomycetota</taxon>
        <taxon>Actinomycetes</taxon>
        <taxon>Micrococcales</taxon>
        <taxon>Microbacteriaceae</taxon>
        <taxon>Microterricola</taxon>
    </lineage>
</organism>
<comment type="subcellular location">
    <subcellularLocation>
        <location evidence="1">Cell membrane</location>
        <topology evidence="1">Multi-pass membrane protein</topology>
    </subcellularLocation>
</comment>
<feature type="transmembrane region" description="Helical" evidence="6">
    <location>
        <begin position="88"/>
        <end position="113"/>
    </location>
</feature>
<evidence type="ECO:0000256" key="2">
    <source>
        <dbReference type="ARBA" id="ARBA00022475"/>
    </source>
</evidence>
<comment type="caution">
    <text evidence="7">The sequence shown here is derived from an EMBL/GenBank/DDBJ whole genome shotgun (WGS) entry which is preliminary data.</text>
</comment>
<evidence type="ECO:0000256" key="1">
    <source>
        <dbReference type="ARBA" id="ARBA00004651"/>
    </source>
</evidence>
<proteinExistence type="predicted"/>
<sequence length="526" mass="53861">MSGAPTQLTTADTRTLAREGTASLLGSAISATMGFALIVVLARTLGDVGAGVVLQTIAVFTIVLSLARAGMDSAAVWIMPRLAAHNPAAIRGTLASMLLITAISGTACGALTVALAPQLAQLGDSEASAVADAVALVGWFLPVGALVLVALAATRGLGGIIPYVSVGSIGLPVIRPVAVWLVAIAGGSYASVALAWAAPLPIALVAAAVVLRVQVARHERAAGVRGAWRVDPAVRRSVVAYALPRTLSAGMEQSLIWLDVLIVGILAGSAAAGIYGGASRFIAAGLIIDTALRVVVATRFSSLLFHEKFGEVQALYRIAARWLVLLSAPIYLVLAVFAPVVLGLLGPEFVHGSTALAILCIGAVLTCTTGNIQSVLLMSGRSGWAAFNKAVVLALNVGGNLVLIPLLGINGAAITWAFSMLVDALLAVVEVRRFIGIRMEFGTIAYALLIAVTTFGLPALAFRLALGASPLALALSLAVSAVLFVGWCALDRDRLQLRDFALLARRQAPTGGDTRTGGLSEAVGRG</sequence>
<dbReference type="PANTHER" id="PTHR30250">
    <property type="entry name" value="PST FAMILY PREDICTED COLANIC ACID TRANSPORTER"/>
    <property type="match status" value="1"/>
</dbReference>
<feature type="transmembrane region" description="Helical" evidence="6">
    <location>
        <begin position="356"/>
        <end position="378"/>
    </location>
</feature>
<feature type="transmembrane region" description="Helical" evidence="6">
    <location>
        <begin position="390"/>
        <end position="407"/>
    </location>
</feature>
<feature type="transmembrane region" description="Helical" evidence="6">
    <location>
        <begin position="413"/>
        <end position="431"/>
    </location>
</feature>
<keyword evidence="3 6" id="KW-0812">Transmembrane</keyword>
<dbReference type="RefSeq" id="WP_104474438.1">
    <property type="nucleotide sequence ID" value="NZ_MPZN01000007.1"/>
</dbReference>
<evidence type="ECO:0000256" key="4">
    <source>
        <dbReference type="ARBA" id="ARBA00022989"/>
    </source>
</evidence>
<feature type="transmembrane region" description="Helical" evidence="6">
    <location>
        <begin position="322"/>
        <end position="344"/>
    </location>
</feature>
<feature type="transmembrane region" description="Helical" evidence="6">
    <location>
        <begin position="21"/>
        <end position="42"/>
    </location>
</feature>
<protein>
    <recommendedName>
        <fullName evidence="9">Polysaccharide biosynthesis protein C-terminal domain-containing protein</fullName>
    </recommendedName>
</protein>
<evidence type="ECO:0000256" key="6">
    <source>
        <dbReference type="SAM" id="Phobius"/>
    </source>
</evidence>